<gene>
    <name evidence="3" type="ORF">PAUS00366_LOCUS22617</name>
</gene>
<sequence length="585" mass="62357">MPCNWVLWRRMMILLLILLLDVQTLLPFCSAFVVERHATAAKAIGITQFPSSSQQTRKIDIYPTAQITTIGNRRKRAGPTNNKMVAMISTITTSTTSTQRMLHPTAGASLALVGSSLFGMQISRFVPSGGILGTLLSAAFFGNVLTKWIPNQHPLYDLCFTLFLPGSLTLLLLAYQPPKKYPLENSNVAATVRISTTATSPSQNSIAACIRRIAMPFVITSLASLLGCWLSYRCALAFRWFQECSVAGLAGAAASAGMGSKASNELARITTGCMSASYVGGSVNFVSTARLIGAPAELLGSLVTADLFTMAIYFSFLSSSLDWEWLVSKFSNAASTTNHAVEQKKDIQNGMAQQQVSKDNTTDLESQSECTTSSLLVSSDRNSACLASVPLLISTFLIVQGANRIENVLGKFVPGTACAAIAIVAPILNSLVKDKDFWTPFSKAASVWSDFFFLSFFASIGVAANLSSALSMGPACLLFSAIALVVHVLGTVFGCLLWKRVVVALVGRFGGENNSDATQPSLDLEDVWIASNAAIGGPATAAAFCGQMKKRDPDKLQGRTISATVWGVVGYAIGTMVGVGMYRII</sequence>
<evidence type="ECO:0000256" key="1">
    <source>
        <dbReference type="SAM" id="Phobius"/>
    </source>
</evidence>
<dbReference type="Pfam" id="PF05684">
    <property type="entry name" value="DUF819"/>
    <property type="match status" value="1"/>
</dbReference>
<protein>
    <recommendedName>
        <fullName evidence="4">H(+)-exporting diphosphatase</fullName>
    </recommendedName>
</protein>
<keyword evidence="1" id="KW-1133">Transmembrane helix</keyword>
<dbReference type="PANTHER" id="PTHR34289">
    <property type="entry name" value="PROTEIN, PUTATIVE (DUF819)-RELATED"/>
    <property type="match status" value="1"/>
</dbReference>
<feature type="transmembrane region" description="Helical" evidence="1">
    <location>
        <begin position="213"/>
        <end position="232"/>
    </location>
</feature>
<organism evidence="3">
    <name type="scientific">Pseudo-nitzschia australis</name>
    <dbReference type="NCBI Taxonomy" id="44445"/>
    <lineage>
        <taxon>Eukaryota</taxon>
        <taxon>Sar</taxon>
        <taxon>Stramenopiles</taxon>
        <taxon>Ochrophyta</taxon>
        <taxon>Bacillariophyta</taxon>
        <taxon>Bacillariophyceae</taxon>
        <taxon>Bacillariophycidae</taxon>
        <taxon>Bacillariales</taxon>
        <taxon>Bacillariaceae</taxon>
        <taxon>Pseudo-nitzschia</taxon>
    </lineage>
</organism>
<feature type="chain" id="PRO_5031058812" description="H(+)-exporting diphosphatase" evidence="2">
    <location>
        <begin position="32"/>
        <end position="585"/>
    </location>
</feature>
<keyword evidence="1" id="KW-0472">Membrane</keyword>
<feature type="transmembrane region" description="Helical" evidence="1">
    <location>
        <begin position="412"/>
        <end position="431"/>
    </location>
</feature>
<dbReference type="InterPro" id="IPR008537">
    <property type="entry name" value="DUF819"/>
</dbReference>
<keyword evidence="1" id="KW-0812">Transmembrane</keyword>
<proteinExistence type="predicted"/>
<feature type="transmembrane region" description="Helical" evidence="1">
    <location>
        <begin position="131"/>
        <end position="149"/>
    </location>
</feature>
<reference evidence="3" key="1">
    <citation type="submission" date="2021-01" db="EMBL/GenBank/DDBJ databases">
        <authorList>
            <person name="Corre E."/>
            <person name="Pelletier E."/>
            <person name="Niang G."/>
            <person name="Scheremetjew M."/>
            <person name="Finn R."/>
            <person name="Kale V."/>
            <person name="Holt S."/>
            <person name="Cochrane G."/>
            <person name="Meng A."/>
            <person name="Brown T."/>
            <person name="Cohen L."/>
        </authorList>
    </citation>
    <scope>NUCLEOTIDE SEQUENCE</scope>
    <source>
        <strain evidence="3">10249 10 AB</strain>
    </source>
</reference>
<feature type="transmembrane region" description="Helical" evidence="1">
    <location>
        <begin position="477"/>
        <end position="499"/>
    </location>
</feature>
<feature type="transmembrane region" description="Helical" evidence="1">
    <location>
        <begin position="565"/>
        <end position="584"/>
    </location>
</feature>
<dbReference type="EMBL" id="HBIX01034623">
    <property type="protein sequence ID" value="CAE0729832.1"/>
    <property type="molecule type" value="Transcribed_RNA"/>
</dbReference>
<feature type="signal peptide" evidence="2">
    <location>
        <begin position="1"/>
        <end position="31"/>
    </location>
</feature>
<dbReference type="PANTHER" id="PTHR34289:SF8">
    <property type="entry name" value="DUF819 DOMAIN-CONTAINING PROTEIN"/>
    <property type="match status" value="1"/>
</dbReference>
<evidence type="ECO:0000256" key="2">
    <source>
        <dbReference type="SAM" id="SignalP"/>
    </source>
</evidence>
<keyword evidence="2" id="KW-0732">Signal</keyword>
<evidence type="ECO:0008006" key="4">
    <source>
        <dbReference type="Google" id="ProtNLM"/>
    </source>
</evidence>
<accession>A0A7S4AX57</accession>
<dbReference type="AlphaFoldDB" id="A0A7S4AX57"/>
<feature type="transmembrane region" description="Helical" evidence="1">
    <location>
        <begin position="155"/>
        <end position="175"/>
    </location>
</feature>
<evidence type="ECO:0000313" key="3">
    <source>
        <dbReference type="EMBL" id="CAE0729832.1"/>
    </source>
</evidence>
<name>A0A7S4AX57_9STRA</name>
<feature type="transmembrane region" description="Helical" evidence="1">
    <location>
        <begin position="451"/>
        <end position="470"/>
    </location>
</feature>